<dbReference type="Pfam" id="PF07730">
    <property type="entry name" value="HisKA_3"/>
    <property type="match status" value="1"/>
</dbReference>
<dbReference type="PATRIC" id="fig|632773.3.peg.969"/>
<dbReference type="CDD" id="cd16917">
    <property type="entry name" value="HATPase_UhpB-NarQ-NarX-like"/>
    <property type="match status" value="1"/>
</dbReference>
<gene>
    <name evidence="12" type="primary">yxjM</name>
    <name evidence="12" type="ORF">BBEV_0912</name>
</gene>
<keyword evidence="8" id="KW-0902">Two-component regulatory system</keyword>
<dbReference type="InterPro" id="IPR050482">
    <property type="entry name" value="Sensor_HK_TwoCompSys"/>
</dbReference>
<evidence type="ECO:0000313" key="12">
    <source>
        <dbReference type="EMBL" id="AOM82282.1"/>
    </source>
</evidence>
<evidence type="ECO:0000259" key="11">
    <source>
        <dbReference type="Pfam" id="PF07730"/>
    </source>
</evidence>
<dbReference type="InterPro" id="IPR036890">
    <property type="entry name" value="HATPase_C_sf"/>
</dbReference>
<feature type="transmembrane region" description="Helical" evidence="10">
    <location>
        <begin position="103"/>
        <end position="120"/>
    </location>
</feature>
<keyword evidence="10" id="KW-1133">Transmembrane helix</keyword>
<evidence type="ECO:0000256" key="3">
    <source>
        <dbReference type="ARBA" id="ARBA00022553"/>
    </source>
</evidence>
<feature type="domain" description="Signal transduction histidine kinase subgroup 3 dimerisation and phosphoacceptor" evidence="11">
    <location>
        <begin position="182"/>
        <end position="244"/>
    </location>
</feature>
<evidence type="ECO:0000256" key="7">
    <source>
        <dbReference type="ARBA" id="ARBA00022840"/>
    </source>
</evidence>
<evidence type="ECO:0000256" key="8">
    <source>
        <dbReference type="ARBA" id="ARBA00023012"/>
    </source>
</evidence>
<name>A0A1D7QTD2_9BACI</name>
<keyword evidence="5" id="KW-0547">Nucleotide-binding</keyword>
<feature type="coiled-coil region" evidence="9">
    <location>
        <begin position="150"/>
        <end position="184"/>
    </location>
</feature>
<dbReference type="GO" id="GO:0046983">
    <property type="term" value="F:protein dimerization activity"/>
    <property type="evidence" value="ECO:0007669"/>
    <property type="project" value="InterPro"/>
</dbReference>
<keyword evidence="9" id="KW-0175">Coiled coil</keyword>
<keyword evidence="4" id="KW-0808">Transferase</keyword>
<evidence type="ECO:0000256" key="5">
    <source>
        <dbReference type="ARBA" id="ARBA00022741"/>
    </source>
</evidence>
<feature type="transmembrane region" description="Helical" evidence="10">
    <location>
        <begin position="126"/>
        <end position="146"/>
    </location>
</feature>
<accession>A0A1D7QTD2</accession>
<dbReference type="STRING" id="632773.BBEV_0912"/>
<evidence type="ECO:0000313" key="13">
    <source>
        <dbReference type="Proteomes" id="UP000094463"/>
    </source>
</evidence>
<dbReference type="EC" id="2.7.13.3" evidence="2"/>
<organism evidence="12 13">
    <name type="scientific">Salisediminibacterium beveridgei</name>
    <dbReference type="NCBI Taxonomy" id="632773"/>
    <lineage>
        <taxon>Bacteria</taxon>
        <taxon>Bacillati</taxon>
        <taxon>Bacillota</taxon>
        <taxon>Bacilli</taxon>
        <taxon>Bacillales</taxon>
        <taxon>Bacillaceae</taxon>
        <taxon>Salisediminibacterium</taxon>
    </lineage>
</organism>
<keyword evidence="6 12" id="KW-0418">Kinase</keyword>
<evidence type="ECO:0000256" key="1">
    <source>
        <dbReference type="ARBA" id="ARBA00000085"/>
    </source>
</evidence>
<dbReference type="InterPro" id="IPR011712">
    <property type="entry name" value="Sig_transdc_His_kin_sub3_dim/P"/>
</dbReference>
<dbReference type="Gene3D" id="1.20.5.1930">
    <property type="match status" value="1"/>
</dbReference>
<dbReference type="Gene3D" id="3.30.565.10">
    <property type="entry name" value="Histidine kinase-like ATPase, C-terminal domain"/>
    <property type="match status" value="1"/>
</dbReference>
<proteinExistence type="predicted"/>
<keyword evidence="13" id="KW-1185">Reference proteome</keyword>
<evidence type="ECO:0000256" key="10">
    <source>
        <dbReference type="SAM" id="Phobius"/>
    </source>
</evidence>
<feature type="transmembrane region" description="Helical" evidence="10">
    <location>
        <begin position="78"/>
        <end position="96"/>
    </location>
</feature>
<dbReference type="PANTHER" id="PTHR24421">
    <property type="entry name" value="NITRATE/NITRITE SENSOR PROTEIN NARX-RELATED"/>
    <property type="match status" value="1"/>
</dbReference>
<keyword evidence="10" id="KW-0472">Membrane</keyword>
<dbReference type="GO" id="GO:0000155">
    <property type="term" value="F:phosphorelay sensor kinase activity"/>
    <property type="evidence" value="ECO:0007669"/>
    <property type="project" value="InterPro"/>
</dbReference>
<evidence type="ECO:0000256" key="9">
    <source>
        <dbReference type="SAM" id="Coils"/>
    </source>
</evidence>
<dbReference type="AlphaFoldDB" id="A0A1D7QTD2"/>
<evidence type="ECO:0000256" key="2">
    <source>
        <dbReference type="ARBA" id="ARBA00012438"/>
    </source>
</evidence>
<dbReference type="GO" id="GO:0016020">
    <property type="term" value="C:membrane"/>
    <property type="evidence" value="ECO:0007669"/>
    <property type="project" value="InterPro"/>
</dbReference>
<evidence type="ECO:0000256" key="4">
    <source>
        <dbReference type="ARBA" id="ARBA00022679"/>
    </source>
</evidence>
<feature type="transmembrane region" description="Helical" evidence="10">
    <location>
        <begin position="30"/>
        <end position="49"/>
    </location>
</feature>
<comment type="catalytic activity">
    <reaction evidence="1">
        <text>ATP + protein L-histidine = ADP + protein N-phospho-L-histidine.</text>
        <dbReference type="EC" id="2.7.13.3"/>
    </reaction>
</comment>
<reference evidence="12 13" key="1">
    <citation type="submission" date="2015-08" db="EMBL/GenBank/DDBJ databases">
        <title>The complete genome sequence of Bacillus beveridgei MLTeJB.</title>
        <authorList>
            <person name="Hanson T.E."/>
            <person name="Mesa C."/>
            <person name="Basesman S.M."/>
            <person name="Oremland R.S."/>
        </authorList>
    </citation>
    <scope>NUCLEOTIDE SEQUENCE [LARGE SCALE GENOMIC DNA]</scope>
    <source>
        <strain evidence="12 13">MLTeJB</strain>
    </source>
</reference>
<feature type="transmembrane region" description="Helical" evidence="10">
    <location>
        <begin position="7"/>
        <end position="24"/>
    </location>
</feature>
<sequence length="375" mass="42356">MLVKNQFWMWLFVLVLTTLLYLLMTPQGAVLSVFRYVAAGIFFALYFFLPLIHRHVTLVGVLMAISLLAVAYPFQPPGIYIVLFSLTIFSGSMFYYTTKISSTVLHVLIFAALAAGAYLTGEHEPLMMIALTGALLLPVFHLLLAVHQQYEQLKKDHQFLFSDYKRLKRRLVNDEEMARREERQAIARDIHDSVGHKLTALLMQMEVFRMSVPEAEREKVQALKELAGEGLSETREAVRALKNQEEAGLSAILQLIRKLEAESMIHVQFTVRQGALTAPLTTDQAVAVYRSVQESLTNSMRHSEVKTVGITFEVAGGSVFQFSVTNPVKEDLTFSEGFGLKAMRERIERVEGTLTVQREGNEFIVQGRLPIQRGE</sequence>
<dbReference type="PANTHER" id="PTHR24421:SF10">
    <property type="entry name" value="NITRATE_NITRITE SENSOR PROTEIN NARQ"/>
    <property type="match status" value="1"/>
</dbReference>
<dbReference type="GO" id="GO:0005524">
    <property type="term" value="F:ATP binding"/>
    <property type="evidence" value="ECO:0007669"/>
    <property type="project" value="UniProtKB-KW"/>
</dbReference>
<feature type="transmembrane region" description="Helical" evidence="10">
    <location>
        <begin position="56"/>
        <end position="72"/>
    </location>
</feature>
<keyword evidence="10" id="KW-0812">Transmembrane</keyword>
<keyword evidence="3" id="KW-0597">Phosphoprotein</keyword>
<protein>
    <recommendedName>
        <fullName evidence="2">histidine kinase</fullName>
        <ecNumber evidence="2">2.7.13.3</ecNumber>
    </recommendedName>
</protein>
<evidence type="ECO:0000256" key="6">
    <source>
        <dbReference type="ARBA" id="ARBA00022777"/>
    </source>
</evidence>
<keyword evidence="7" id="KW-0067">ATP-binding</keyword>
<dbReference type="Proteomes" id="UP000094463">
    <property type="component" value="Chromosome"/>
</dbReference>
<dbReference type="KEGG" id="bbev:BBEV_0912"/>
<dbReference type="EMBL" id="CP012502">
    <property type="protein sequence ID" value="AOM82282.1"/>
    <property type="molecule type" value="Genomic_DNA"/>
</dbReference>